<dbReference type="Gene3D" id="1.10.260.40">
    <property type="entry name" value="lambda repressor-like DNA-binding domains"/>
    <property type="match status" value="1"/>
</dbReference>
<evidence type="ECO:0000313" key="4">
    <source>
        <dbReference type="Proteomes" id="UP001500171"/>
    </source>
</evidence>
<feature type="domain" description="HTH cro/C1-type" evidence="2">
    <location>
        <begin position="15"/>
        <end position="67"/>
    </location>
</feature>
<evidence type="ECO:0000313" key="3">
    <source>
        <dbReference type="EMBL" id="GAA5112990.1"/>
    </source>
</evidence>
<dbReference type="SUPFAM" id="SSF47413">
    <property type="entry name" value="lambda repressor-like DNA-binding domains"/>
    <property type="match status" value="1"/>
</dbReference>
<dbReference type="PROSITE" id="PS50943">
    <property type="entry name" value="HTH_CROC1"/>
    <property type="match status" value="1"/>
</dbReference>
<sequence>MDENADVIAMLCRRIKMARIEQNLSQIELAELSAVGIATIKRIELGESITLLTLISVLRGLGELDQLNNLLAHNELKIAQQKSTQQRKRKIKEQTDHPKDDIMDNDFIQSQLNNMHWKY</sequence>
<organism evidence="3 4">
    <name type="scientific">Orbus sasakiae</name>
    <dbReference type="NCBI Taxonomy" id="1078475"/>
    <lineage>
        <taxon>Bacteria</taxon>
        <taxon>Pseudomonadati</taxon>
        <taxon>Pseudomonadota</taxon>
        <taxon>Gammaproteobacteria</taxon>
        <taxon>Orbales</taxon>
        <taxon>Orbaceae</taxon>
        <taxon>Orbus</taxon>
    </lineage>
</organism>
<dbReference type="CDD" id="cd00093">
    <property type="entry name" value="HTH_XRE"/>
    <property type="match status" value="1"/>
</dbReference>
<dbReference type="EMBL" id="BAABHY010000005">
    <property type="protein sequence ID" value="GAA5112990.1"/>
    <property type="molecule type" value="Genomic_DNA"/>
</dbReference>
<accession>A0ABP9NA54</accession>
<dbReference type="SMART" id="SM00530">
    <property type="entry name" value="HTH_XRE"/>
    <property type="match status" value="1"/>
</dbReference>
<dbReference type="Proteomes" id="UP001500171">
    <property type="component" value="Unassembled WGS sequence"/>
</dbReference>
<reference evidence="4" key="1">
    <citation type="journal article" date="2019" name="Int. J. Syst. Evol. Microbiol.">
        <title>The Global Catalogue of Microorganisms (GCM) 10K type strain sequencing project: providing services to taxonomists for standard genome sequencing and annotation.</title>
        <authorList>
            <consortium name="The Broad Institute Genomics Platform"/>
            <consortium name="The Broad Institute Genome Sequencing Center for Infectious Disease"/>
            <person name="Wu L."/>
            <person name="Ma J."/>
        </authorList>
    </citation>
    <scope>NUCLEOTIDE SEQUENCE [LARGE SCALE GENOMIC DNA]</scope>
    <source>
        <strain evidence="4">JCM 18050</strain>
    </source>
</reference>
<keyword evidence="4" id="KW-1185">Reference proteome</keyword>
<dbReference type="InterPro" id="IPR010982">
    <property type="entry name" value="Lambda_DNA-bd_dom_sf"/>
</dbReference>
<protein>
    <recommendedName>
        <fullName evidence="2">HTH cro/C1-type domain-containing protein</fullName>
    </recommendedName>
</protein>
<name>A0ABP9NA54_9GAMM</name>
<proteinExistence type="predicted"/>
<comment type="caution">
    <text evidence="3">The sequence shown here is derived from an EMBL/GenBank/DDBJ whole genome shotgun (WGS) entry which is preliminary data.</text>
</comment>
<dbReference type="InterPro" id="IPR001387">
    <property type="entry name" value="Cro/C1-type_HTH"/>
</dbReference>
<evidence type="ECO:0000256" key="1">
    <source>
        <dbReference type="SAM" id="MobiDB-lite"/>
    </source>
</evidence>
<feature type="region of interest" description="Disordered" evidence="1">
    <location>
        <begin position="81"/>
        <end position="103"/>
    </location>
</feature>
<feature type="compositionally biased region" description="Basic and acidic residues" evidence="1">
    <location>
        <begin position="92"/>
        <end position="102"/>
    </location>
</feature>
<dbReference type="Pfam" id="PF01381">
    <property type="entry name" value="HTH_3"/>
    <property type="match status" value="1"/>
</dbReference>
<dbReference type="RefSeq" id="WP_345491865.1">
    <property type="nucleotide sequence ID" value="NZ_BAABHY010000005.1"/>
</dbReference>
<gene>
    <name evidence="3" type="ORF">GCM10023211_20520</name>
</gene>
<evidence type="ECO:0000259" key="2">
    <source>
        <dbReference type="PROSITE" id="PS50943"/>
    </source>
</evidence>